<keyword evidence="1" id="KW-1133">Transmembrane helix</keyword>
<proteinExistence type="predicted"/>
<name>A0ABY4FVS6_9MICO</name>
<dbReference type="RefSeq" id="WP_244685978.1">
    <property type="nucleotide sequence ID" value="NZ_CP095043.1"/>
</dbReference>
<reference evidence="2 3" key="1">
    <citation type="submission" date="2022-04" db="EMBL/GenBank/DDBJ databases">
        <title>Leucobacter sp. isolated from rhizosphere of onion.</title>
        <authorList>
            <person name="Won M."/>
            <person name="Lee C.-M."/>
            <person name="Woen H.-Y."/>
            <person name="Kwon S.-W."/>
        </authorList>
    </citation>
    <scope>NUCLEOTIDE SEQUENCE [LARGE SCALE GENOMIC DNA]</scope>
    <source>
        <strain evidence="2 3">H25R-14</strain>
    </source>
</reference>
<evidence type="ECO:0000256" key="1">
    <source>
        <dbReference type="SAM" id="Phobius"/>
    </source>
</evidence>
<dbReference type="Proteomes" id="UP000831775">
    <property type="component" value="Chromosome"/>
</dbReference>
<sequence>MAKTDSVAPVWARVLSLGVVLIAVGVLNVTIAGLIEAVTLFGVLMTLGVIALAAGAVMFLYSRRA</sequence>
<evidence type="ECO:0000313" key="3">
    <source>
        <dbReference type="Proteomes" id="UP000831775"/>
    </source>
</evidence>
<dbReference type="EMBL" id="CP095043">
    <property type="protein sequence ID" value="UOQ60388.1"/>
    <property type="molecule type" value="Genomic_DNA"/>
</dbReference>
<feature type="transmembrane region" description="Helical" evidence="1">
    <location>
        <begin position="41"/>
        <end position="61"/>
    </location>
</feature>
<organism evidence="2 3">
    <name type="scientific">Leucobacter rhizosphaerae</name>
    <dbReference type="NCBI Taxonomy" id="2932245"/>
    <lineage>
        <taxon>Bacteria</taxon>
        <taxon>Bacillati</taxon>
        <taxon>Actinomycetota</taxon>
        <taxon>Actinomycetes</taxon>
        <taxon>Micrococcales</taxon>
        <taxon>Microbacteriaceae</taxon>
        <taxon>Leucobacter</taxon>
    </lineage>
</organism>
<gene>
    <name evidence="2" type="ORF">MUN76_15370</name>
</gene>
<keyword evidence="3" id="KW-1185">Reference proteome</keyword>
<feature type="transmembrane region" description="Helical" evidence="1">
    <location>
        <begin position="12"/>
        <end position="35"/>
    </location>
</feature>
<evidence type="ECO:0000313" key="2">
    <source>
        <dbReference type="EMBL" id="UOQ60388.1"/>
    </source>
</evidence>
<keyword evidence="1" id="KW-0472">Membrane</keyword>
<protein>
    <recommendedName>
        <fullName evidence="4">Major facilitator superfamily (MFS) profile domain-containing protein</fullName>
    </recommendedName>
</protein>
<accession>A0ABY4FVS6</accession>
<evidence type="ECO:0008006" key="4">
    <source>
        <dbReference type="Google" id="ProtNLM"/>
    </source>
</evidence>
<keyword evidence="1" id="KW-0812">Transmembrane</keyword>